<dbReference type="STRING" id="416450.A0A1V6Q7Z1"/>
<organism evidence="1 2">
    <name type="scientific">Penicillium antarcticum</name>
    <dbReference type="NCBI Taxonomy" id="416450"/>
    <lineage>
        <taxon>Eukaryota</taxon>
        <taxon>Fungi</taxon>
        <taxon>Dikarya</taxon>
        <taxon>Ascomycota</taxon>
        <taxon>Pezizomycotina</taxon>
        <taxon>Eurotiomycetes</taxon>
        <taxon>Eurotiomycetidae</taxon>
        <taxon>Eurotiales</taxon>
        <taxon>Aspergillaceae</taxon>
        <taxon>Penicillium</taxon>
    </lineage>
</organism>
<sequence length="135" mass="15181">MPYHLSLAKSIRKLMLSTRLGNGTVRARSLHGTEPNLTITMEDTYDYRIGGTDFDPEKNYAKMAPFAAFRDEDVPEEIGESEEKFLERKQALLCNSPADVTITSILQSCRETIQHAKAVSFLIQQLCIIGKDLSE</sequence>
<comment type="caution">
    <text evidence="1">The sequence shown here is derived from an EMBL/GenBank/DDBJ whole genome shotgun (WGS) entry which is preliminary data.</text>
</comment>
<reference evidence="2" key="1">
    <citation type="journal article" date="2017" name="Nat. Microbiol.">
        <title>Global analysis of biosynthetic gene clusters reveals vast potential of secondary metabolite production in Penicillium species.</title>
        <authorList>
            <person name="Nielsen J.C."/>
            <person name="Grijseels S."/>
            <person name="Prigent S."/>
            <person name="Ji B."/>
            <person name="Dainat J."/>
            <person name="Nielsen K.F."/>
            <person name="Frisvad J.C."/>
            <person name="Workman M."/>
            <person name="Nielsen J."/>
        </authorList>
    </citation>
    <scope>NUCLEOTIDE SEQUENCE [LARGE SCALE GENOMIC DNA]</scope>
    <source>
        <strain evidence="2">IBT 31811</strain>
    </source>
</reference>
<name>A0A1V6Q7Z1_9EURO</name>
<keyword evidence="2" id="KW-1185">Reference proteome</keyword>
<dbReference type="AlphaFoldDB" id="A0A1V6Q7Z1"/>
<accession>A0A1V6Q7Z1</accession>
<protein>
    <submittedName>
        <fullName evidence="1">Uncharacterized protein</fullName>
    </submittedName>
</protein>
<evidence type="ECO:0000313" key="1">
    <source>
        <dbReference type="EMBL" id="OQD85339.1"/>
    </source>
</evidence>
<gene>
    <name evidence="1" type="ORF">PENANT_c010G04157</name>
</gene>
<proteinExistence type="predicted"/>
<dbReference type="Proteomes" id="UP000191672">
    <property type="component" value="Unassembled WGS sequence"/>
</dbReference>
<evidence type="ECO:0000313" key="2">
    <source>
        <dbReference type="Proteomes" id="UP000191672"/>
    </source>
</evidence>
<dbReference type="EMBL" id="MDYN01000010">
    <property type="protein sequence ID" value="OQD85339.1"/>
    <property type="molecule type" value="Genomic_DNA"/>
</dbReference>